<comment type="caution">
    <text evidence="8">The sequence shown here is derived from an EMBL/GenBank/DDBJ whole genome shotgun (WGS) entry which is preliminary data.</text>
</comment>
<dbReference type="RefSeq" id="WP_229743399.1">
    <property type="nucleotide sequence ID" value="NZ_BMJQ01000001.1"/>
</dbReference>
<dbReference type="InterPro" id="IPR000620">
    <property type="entry name" value="EamA_dom"/>
</dbReference>
<dbReference type="PANTHER" id="PTHR32322">
    <property type="entry name" value="INNER MEMBRANE TRANSPORTER"/>
    <property type="match status" value="1"/>
</dbReference>
<evidence type="ECO:0000256" key="1">
    <source>
        <dbReference type="ARBA" id="ARBA00004141"/>
    </source>
</evidence>
<keyword evidence="3 6" id="KW-0812">Transmembrane</keyword>
<feature type="domain" description="EamA" evidence="7">
    <location>
        <begin position="15"/>
        <end position="135"/>
    </location>
</feature>
<comment type="similarity">
    <text evidence="2">Belongs to the EamA transporter family.</text>
</comment>
<dbReference type="AlphaFoldDB" id="A0A8J3E1C9"/>
<feature type="transmembrane region" description="Helical" evidence="6">
    <location>
        <begin position="94"/>
        <end position="112"/>
    </location>
</feature>
<keyword evidence="5 6" id="KW-0472">Membrane</keyword>
<keyword evidence="9" id="KW-1185">Reference proteome</keyword>
<dbReference type="InterPro" id="IPR050638">
    <property type="entry name" value="AA-Vitamin_Transporters"/>
</dbReference>
<feature type="transmembrane region" description="Helical" evidence="6">
    <location>
        <begin position="177"/>
        <end position="196"/>
    </location>
</feature>
<feature type="transmembrane region" description="Helical" evidence="6">
    <location>
        <begin position="121"/>
        <end position="139"/>
    </location>
</feature>
<protein>
    <submittedName>
        <fullName evidence="8">O-acetylserine/cysteine export protein</fullName>
    </submittedName>
</protein>
<organism evidence="8 9">
    <name type="scientific">Aliidongia dinghuensis</name>
    <dbReference type="NCBI Taxonomy" id="1867774"/>
    <lineage>
        <taxon>Bacteria</taxon>
        <taxon>Pseudomonadati</taxon>
        <taxon>Pseudomonadota</taxon>
        <taxon>Alphaproteobacteria</taxon>
        <taxon>Rhodospirillales</taxon>
        <taxon>Dongiaceae</taxon>
        <taxon>Aliidongia</taxon>
    </lineage>
</organism>
<feature type="transmembrane region" description="Helical" evidence="6">
    <location>
        <begin position="69"/>
        <end position="88"/>
    </location>
</feature>
<feature type="transmembrane region" description="Helical" evidence="6">
    <location>
        <begin position="145"/>
        <end position="165"/>
    </location>
</feature>
<accession>A0A8J3E1C9</accession>
<evidence type="ECO:0000256" key="5">
    <source>
        <dbReference type="ARBA" id="ARBA00023136"/>
    </source>
</evidence>
<dbReference type="GO" id="GO:0016020">
    <property type="term" value="C:membrane"/>
    <property type="evidence" value="ECO:0007669"/>
    <property type="project" value="UniProtKB-SubCell"/>
</dbReference>
<evidence type="ECO:0000256" key="4">
    <source>
        <dbReference type="ARBA" id="ARBA00022989"/>
    </source>
</evidence>
<dbReference type="EMBL" id="BMJQ01000001">
    <property type="protein sequence ID" value="GGE99823.1"/>
    <property type="molecule type" value="Genomic_DNA"/>
</dbReference>
<name>A0A8J3E1C9_9PROT</name>
<sequence>MAPVKSSGRAVSIGAFALLCLAWGGTWLPLKHGVAHLPPLLFVGSRFLAGGLVLWLWAGRAAPPPRSALWPGAVLMVAANYGLMAWGAGRVPSGLAAMVNFATVPLAVLLLAGRRPSPGQTAALALGLAGLALLAWSAGRTMGGAAPAGLGAIALGAACYGLGTLRMKAAAAIGSPIRVAAWHSLAGGALLLMLSAATEPWDRAVWAQILDPAALASWALLVVLGTVIGFSLYLVLLGRWSAAAVASYAYVCPVVALALGALVDGERPGPSEIAACLVLMAAAALAILPHPQPKEIR</sequence>
<evidence type="ECO:0000259" key="7">
    <source>
        <dbReference type="Pfam" id="PF00892"/>
    </source>
</evidence>
<dbReference type="PANTHER" id="PTHR32322:SF2">
    <property type="entry name" value="EAMA DOMAIN-CONTAINING PROTEIN"/>
    <property type="match status" value="1"/>
</dbReference>
<comment type="subcellular location">
    <subcellularLocation>
        <location evidence="1">Membrane</location>
        <topology evidence="1">Multi-pass membrane protein</topology>
    </subcellularLocation>
</comment>
<evidence type="ECO:0000313" key="9">
    <source>
        <dbReference type="Proteomes" id="UP000646365"/>
    </source>
</evidence>
<evidence type="ECO:0000313" key="8">
    <source>
        <dbReference type="EMBL" id="GGE99823.1"/>
    </source>
</evidence>
<evidence type="ECO:0000256" key="3">
    <source>
        <dbReference type="ARBA" id="ARBA00022692"/>
    </source>
</evidence>
<gene>
    <name evidence="8" type="ORF">GCM10011611_01760</name>
</gene>
<proteinExistence type="inferred from homology"/>
<reference evidence="8" key="1">
    <citation type="journal article" date="2014" name="Int. J. Syst. Evol. Microbiol.">
        <title>Complete genome sequence of Corynebacterium casei LMG S-19264T (=DSM 44701T), isolated from a smear-ripened cheese.</title>
        <authorList>
            <consortium name="US DOE Joint Genome Institute (JGI-PGF)"/>
            <person name="Walter F."/>
            <person name="Albersmeier A."/>
            <person name="Kalinowski J."/>
            <person name="Ruckert C."/>
        </authorList>
    </citation>
    <scope>NUCLEOTIDE SEQUENCE</scope>
    <source>
        <strain evidence="8">CGMCC 1.15725</strain>
    </source>
</reference>
<keyword evidence="4 6" id="KW-1133">Transmembrane helix</keyword>
<feature type="transmembrane region" description="Helical" evidence="6">
    <location>
        <begin position="40"/>
        <end position="57"/>
    </location>
</feature>
<dbReference type="Proteomes" id="UP000646365">
    <property type="component" value="Unassembled WGS sequence"/>
</dbReference>
<feature type="domain" description="EamA" evidence="7">
    <location>
        <begin position="149"/>
        <end position="287"/>
    </location>
</feature>
<reference evidence="8" key="2">
    <citation type="submission" date="2020-09" db="EMBL/GenBank/DDBJ databases">
        <authorList>
            <person name="Sun Q."/>
            <person name="Zhou Y."/>
        </authorList>
    </citation>
    <scope>NUCLEOTIDE SEQUENCE</scope>
    <source>
        <strain evidence="8">CGMCC 1.15725</strain>
    </source>
</reference>
<dbReference type="SUPFAM" id="SSF103481">
    <property type="entry name" value="Multidrug resistance efflux transporter EmrE"/>
    <property type="match status" value="2"/>
</dbReference>
<evidence type="ECO:0000256" key="6">
    <source>
        <dbReference type="SAM" id="Phobius"/>
    </source>
</evidence>
<feature type="transmembrane region" description="Helical" evidence="6">
    <location>
        <begin position="269"/>
        <end position="288"/>
    </location>
</feature>
<dbReference type="Pfam" id="PF00892">
    <property type="entry name" value="EamA"/>
    <property type="match status" value="2"/>
</dbReference>
<dbReference type="InterPro" id="IPR037185">
    <property type="entry name" value="EmrE-like"/>
</dbReference>
<feature type="transmembrane region" description="Helical" evidence="6">
    <location>
        <begin position="216"/>
        <end position="236"/>
    </location>
</feature>
<feature type="transmembrane region" description="Helical" evidence="6">
    <location>
        <begin position="243"/>
        <end position="263"/>
    </location>
</feature>
<evidence type="ECO:0000256" key="2">
    <source>
        <dbReference type="ARBA" id="ARBA00007362"/>
    </source>
</evidence>